<comment type="caution">
    <text evidence="7">The sequence shown here is derived from an EMBL/GenBank/DDBJ whole genome shotgun (WGS) entry which is preliminary data.</text>
</comment>
<dbReference type="EMBL" id="BSPC01000054">
    <property type="protein sequence ID" value="GLS21875.1"/>
    <property type="molecule type" value="Genomic_DNA"/>
</dbReference>
<dbReference type="CDD" id="cd02440">
    <property type="entry name" value="AdoMet_MTases"/>
    <property type="match status" value="1"/>
</dbReference>
<dbReference type="Pfam" id="PF01739">
    <property type="entry name" value="CheR"/>
    <property type="match status" value="1"/>
</dbReference>
<dbReference type="PROSITE" id="PS50123">
    <property type="entry name" value="CHER"/>
    <property type="match status" value="1"/>
</dbReference>
<dbReference type="PANTHER" id="PTHR24422:SF19">
    <property type="entry name" value="CHEMOTAXIS PROTEIN METHYLTRANSFERASE"/>
    <property type="match status" value="1"/>
</dbReference>
<dbReference type="SMART" id="SM00028">
    <property type="entry name" value="TPR"/>
    <property type="match status" value="1"/>
</dbReference>
<evidence type="ECO:0000256" key="3">
    <source>
        <dbReference type="ARBA" id="ARBA00022691"/>
    </source>
</evidence>
<feature type="domain" description="CheR-type methyltransferase" evidence="6">
    <location>
        <begin position="1"/>
        <end position="237"/>
    </location>
</feature>
<keyword evidence="8" id="KW-1185">Reference proteome</keyword>
<gene>
    <name evidence="7" type="ORF">GCM10007874_48920</name>
</gene>
<dbReference type="Pfam" id="PF00515">
    <property type="entry name" value="TPR_1"/>
    <property type="match status" value="1"/>
</dbReference>
<dbReference type="InterPro" id="IPR019734">
    <property type="entry name" value="TPR_rpt"/>
</dbReference>
<evidence type="ECO:0000256" key="5">
    <source>
        <dbReference type="SAM" id="MobiDB-lite"/>
    </source>
</evidence>
<sequence>MSDAVELFLKEAIGLHSGTIGSSVIDHAIKQRMNACGITDIQIYRQHLVTSDYERQELINAVVVPETWFFRDREAFGAAVQHLRNTSDISRPKRILSLPCSSGEEPFSMAISLFEAGFGAEDFRIDAVDVSTQNLEKAERAIYGRNSFRGSDLGLCASYFDNVDVGLQPNDRVRGQVAFTRANLFEWAPVLGEHGYDVILCRNLLIYFDRQTQERALRRLGGWLAPNGLLLVGPGESGIPTTCGYASVRAPRAFAFRKADRPQMAPAAVLPLQSSLAPRPAAPAGSPKPKPTAAAGKAAVKPFGVPRTAMPESAVSSADRAAASLAAIERAANTGRMTEARQAAAAHFADFGPSADIFYLMGLICDASGETSEAIQHYRKALYLAPDHAETLAHLALLLQSRGDISAAKALNSRLAKLEQRRSGS</sequence>
<protein>
    <submittedName>
        <fullName evidence="7">Methyltransferase</fullName>
    </submittedName>
</protein>
<organism evidence="7 8">
    <name type="scientific">Labrys miyagiensis</name>
    <dbReference type="NCBI Taxonomy" id="346912"/>
    <lineage>
        <taxon>Bacteria</taxon>
        <taxon>Pseudomonadati</taxon>
        <taxon>Pseudomonadota</taxon>
        <taxon>Alphaproteobacteria</taxon>
        <taxon>Hyphomicrobiales</taxon>
        <taxon>Xanthobacteraceae</taxon>
        <taxon>Labrys</taxon>
    </lineage>
</organism>
<reference evidence="8" key="1">
    <citation type="journal article" date="2019" name="Int. J. Syst. Evol. Microbiol.">
        <title>The Global Catalogue of Microorganisms (GCM) 10K type strain sequencing project: providing services to taxonomists for standard genome sequencing and annotation.</title>
        <authorList>
            <consortium name="The Broad Institute Genomics Platform"/>
            <consortium name="The Broad Institute Genome Sequencing Center for Infectious Disease"/>
            <person name="Wu L."/>
            <person name="Ma J."/>
        </authorList>
    </citation>
    <scope>NUCLEOTIDE SEQUENCE [LARGE SCALE GENOMIC DNA]</scope>
    <source>
        <strain evidence="8">NBRC 101365</strain>
    </source>
</reference>
<dbReference type="GO" id="GO:0008168">
    <property type="term" value="F:methyltransferase activity"/>
    <property type="evidence" value="ECO:0007669"/>
    <property type="project" value="UniProtKB-KW"/>
</dbReference>
<evidence type="ECO:0000313" key="7">
    <source>
        <dbReference type="EMBL" id="GLS21875.1"/>
    </source>
</evidence>
<evidence type="ECO:0000259" key="6">
    <source>
        <dbReference type="PROSITE" id="PS50123"/>
    </source>
</evidence>
<dbReference type="InterPro" id="IPR011990">
    <property type="entry name" value="TPR-like_helical_dom_sf"/>
</dbReference>
<keyword evidence="2" id="KW-0808">Transferase</keyword>
<dbReference type="SUPFAM" id="SSF53335">
    <property type="entry name" value="S-adenosyl-L-methionine-dependent methyltransferases"/>
    <property type="match status" value="1"/>
</dbReference>
<dbReference type="SMART" id="SM00138">
    <property type="entry name" value="MeTrc"/>
    <property type="match status" value="1"/>
</dbReference>
<feature type="region of interest" description="Disordered" evidence="5">
    <location>
        <begin position="278"/>
        <end position="297"/>
    </location>
</feature>
<proteinExistence type="predicted"/>
<dbReference type="InterPro" id="IPR050903">
    <property type="entry name" value="Bact_Chemotaxis_MeTrfase"/>
</dbReference>
<dbReference type="PRINTS" id="PR00996">
    <property type="entry name" value="CHERMTFRASE"/>
</dbReference>
<keyword evidence="4" id="KW-0802">TPR repeat</keyword>
<dbReference type="Gene3D" id="3.40.50.150">
    <property type="entry name" value="Vaccinia Virus protein VP39"/>
    <property type="match status" value="1"/>
</dbReference>
<dbReference type="InterPro" id="IPR000780">
    <property type="entry name" value="CheR_MeTrfase"/>
</dbReference>
<dbReference type="PROSITE" id="PS50005">
    <property type="entry name" value="TPR"/>
    <property type="match status" value="1"/>
</dbReference>
<dbReference type="PANTHER" id="PTHR24422">
    <property type="entry name" value="CHEMOTAXIS PROTEIN METHYLTRANSFERASE"/>
    <property type="match status" value="1"/>
</dbReference>
<dbReference type="SUPFAM" id="SSF48452">
    <property type="entry name" value="TPR-like"/>
    <property type="match status" value="1"/>
</dbReference>
<evidence type="ECO:0000256" key="1">
    <source>
        <dbReference type="ARBA" id="ARBA00022603"/>
    </source>
</evidence>
<keyword evidence="1 7" id="KW-0489">Methyltransferase</keyword>
<dbReference type="InterPro" id="IPR022642">
    <property type="entry name" value="CheR_C"/>
</dbReference>
<dbReference type="RefSeq" id="WP_284314866.1">
    <property type="nucleotide sequence ID" value="NZ_BSPC01000054.1"/>
</dbReference>
<accession>A0ABQ6CP10</accession>
<dbReference type="GO" id="GO:0032259">
    <property type="term" value="P:methylation"/>
    <property type="evidence" value="ECO:0007669"/>
    <property type="project" value="UniProtKB-KW"/>
</dbReference>
<evidence type="ECO:0000256" key="4">
    <source>
        <dbReference type="PROSITE-ProRule" id="PRU00339"/>
    </source>
</evidence>
<keyword evidence="3" id="KW-0949">S-adenosyl-L-methionine</keyword>
<dbReference type="Gene3D" id="1.25.40.10">
    <property type="entry name" value="Tetratricopeptide repeat domain"/>
    <property type="match status" value="1"/>
</dbReference>
<name>A0ABQ6CP10_9HYPH</name>
<feature type="repeat" description="TPR" evidence="4">
    <location>
        <begin position="355"/>
        <end position="388"/>
    </location>
</feature>
<evidence type="ECO:0000256" key="2">
    <source>
        <dbReference type="ARBA" id="ARBA00022679"/>
    </source>
</evidence>
<dbReference type="InterPro" id="IPR029063">
    <property type="entry name" value="SAM-dependent_MTases_sf"/>
</dbReference>
<dbReference type="Proteomes" id="UP001156882">
    <property type="component" value="Unassembled WGS sequence"/>
</dbReference>
<evidence type="ECO:0000313" key="8">
    <source>
        <dbReference type="Proteomes" id="UP001156882"/>
    </source>
</evidence>